<sequence length="187" mass="21820">MKKIMLLFWKQNLVIFWIMLGLAFSISFISFSSVAVVNAIVAFSPSLFWKAIAKTTLFYGLFLLFTYLRIRKVSSTIQLMSTHIRGEATKKMINSGFQNFKLRSTGTYASWLSNDVSQIEQLGFKMFYDLVSGIITSVIALVSLLFFIGRWPSYPWSKSFFYCRFRKYLRNKLPKRPRKLPAKMSFF</sequence>
<dbReference type="Proteomes" id="UP000254070">
    <property type="component" value="Unassembled WGS sequence"/>
</dbReference>
<name>A0A377KL59_9ENTE</name>
<dbReference type="AlphaFoldDB" id="A0A377KL59"/>
<keyword evidence="4 5" id="KW-0472">Membrane</keyword>
<feature type="transmembrane region" description="Helical" evidence="5">
    <location>
        <begin position="47"/>
        <end position="68"/>
    </location>
</feature>
<comment type="subcellular location">
    <subcellularLocation>
        <location evidence="1">Cell membrane</location>
        <topology evidence="1">Multi-pass membrane protein</topology>
    </subcellularLocation>
</comment>
<dbReference type="InterPro" id="IPR036640">
    <property type="entry name" value="ABC1_TM_sf"/>
</dbReference>
<evidence type="ECO:0000256" key="4">
    <source>
        <dbReference type="ARBA" id="ARBA00023136"/>
    </source>
</evidence>
<dbReference type="EMBL" id="UGIF01000002">
    <property type="protein sequence ID" value="STP29826.1"/>
    <property type="molecule type" value="Genomic_DNA"/>
</dbReference>
<dbReference type="SUPFAM" id="SSF90123">
    <property type="entry name" value="ABC transporter transmembrane region"/>
    <property type="match status" value="1"/>
</dbReference>
<gene>
    <name evidence="7" type="ORF">NCTC8129_02056</name>
</gene>
<organism evidence="7 8">
    <name type="scientific">Enterococcus durans</name>
    <dbReference type="NCBI Taxonomy" id="53345"/>
    <lineage>
        <taxon>Bacteria</taxon>
        <taxon>Bacillati</taxon>
        <taxon>Bacillota</taxon>
        <taxon>Bacilli</taxon>
        <taxon>Lactobacillales</taxon>
        <taxon>Enterococcaceae</taxon>
        <taxon>Enterococcus</taxon>
    </lineage>
</organism>
<protein>
    <recommendedName>
        <fullName evidence="6">ABC transmembrane type-1 domain-containing protein</fullName>
    </recommendedName>
</protein>
<accession>A0A377KL59</accession>
<evidence type="ECO:0000256" key="2">
    <source>
        <dbReference type="ARBA" id="ARBA00022692"/>
    </source>
</evidence>
<feature type="transmembrane region" description="Helical" evidence="5">
    <location>
        <begin position="12"/>
        <end position="41"/>
    </location>
</feature>
<dbReference type="GO" id="GO:0005886">
    <property type="term" value="C:plasma membrane"/>
    <property type="evidence" value="ECO:0007669"/>
    <property type="project" value="UniProtKB-SubCell"/>
</dbReference>
<evidence type="ECO:0000259" key="6">
    <source>
        <dbReference type="PROSITE" id="PS50929"/>
    </source>
</evidence>
<dbReference type="Gene3D" id="1.20.1560.10">
    <property type="entry name" value="ABC transporter type 1, transmembrane domain"/>
    <property type="match status" value="1"/>
</dbReference>
<dbReference type="PROSITE" id="PS50929">
    <property type="entry name" value="ABC_TM1F"/>
    <property type="match status" value="1"/>
</dbReference>
<evidence type="ECO:0000313" key="7">
    <source>
        <dbReference type="EMBL" id="STP29826.1"/>
    </source>
</evidence>
<keyword evidence="2 5" id="KW-0812">Transmembrane</keyword>
<dbReference type="GO" id="GO:0005524">
    <property type="term" value="F:ATP binding"/>
    <property type="evidence" value="ECO:0007669"/>
    <property type="project" value="InterPro"/>
</dbReference>
<proteinExistence type="predicted"/>
<evidence type="ECO:0000256" key="5">
    <source>
        <dbReference type="SAM" id="Phobius"/>
    </source>
</evidence>
<keyword evidence="3 5" id="KW-1133">Transmembrane helix</keyword>
<feature type="transmembrane region" description="Helical" evidence="5">
    <location>
        <begin position="127"/>
        <end position="148"/>
    </location>
</feature>
<feature type="domain" description="ABC transmembrane type-1" evidence="6">
    <location>
        <begin position="13"/>
        <end position="150"/>
    </location>
</feature>
<evidence type="ECO:0000256" key="3">
    <source>
        <dbReference type="ARBA" id="ARBA00022989"/>
    </source>
</evidence>
<evidence type="ECO:0000256" key="1">
    <source>
        <dbReference type="ARBA" id="ARBA00004651"/>
    </source>
</evidence>
<dbReference type="RefSeq" id="WP_115235459.1">
    <property type="nucleotide sequence ID" value="NZ_UGIF01000002.1"/>
</dbReference>
<dbReference type="InterPro" id="IPR011527">
    <property type="entry name" value="ABC1_TM_dom"/>
</dbReference>
<evidence type="ECO:0000313" key="8">
    <source>
        <dbReference type="Proteomes" id="UP000254070"/>
    </source>
</evidence>
<reference evidence="7 8" key="1">
    <citation type="submission" date="2018-06" db="EMBL/GenBank/DDBJ databases">
        <authorList>
            <consortium name="Pathogen Informatics"/>
            <person name="Doyle S."/>
        </authorList>
    </citation>
    <scope>NUCLEOTIDE SEQUENCE [LARGE SCALE GENOMIC DNA]</scope>
    <source>
        <strain evidence="7 8">NCTC8129</strain>
    </source>
</reference>
<dbReference type="GO" id="GO:0140359">
    <property type="term" value="F:ABC-type transporter activity"/>
    <property type="evidence" value="ECO:0007669"/>
    <property type="project" value="InterPro"/>
</dbReference>